<organism evidence="1">
    <name type="scientific">uncultured Caudovirales phage</name>
    <dbReference type="NCBI Taxonomy" id="2100421"/>
    <lineage>
        <taxon>Viruses</taxon>
        <taxon>Duplodnaviria</taxon>
        <taxon>Heunggongvirae</taxon>
        <taxon>Uroviricota</taxon>
        <taxon>Caudoviricetes</taxon>
        <taxon>Peduoviridae</taxon>
        <taxon>Maltschvirus</taxon>
        <taxon>Maltschvirus maltsch</taxon>
    </lineage>
</organism>
<dbReference type="GO" id="GO:0003677">
    <property type="term" value="F:DNA binding"/>
    <property type="evidence" value="ECO:0007669"/>
    <property type="project" value="InterPro"/>
</dbReference>
<dbReference type="InterPro" id="IPR010982">
    <property type="entry name" value="Lambda_DNA-bd_dom_sf"/>
</dbReference>
<dbReference type="Gene3D" id="1.10.260.40">
    <property type="entry name" value="lambda repressor-like DNA-binding domains"/>
    <property type="match status" value="1"/>
</dbReference>
<reference evidence="1" key="1">
    <citation type="submission" date="2020-04" db="EMBL/GenBank/DDBJ databases">
        <authorList>
            <person name="Chiriac C."/>
            <person name="Salcher M."/>
            <person name="Ghai R."/>
            <person name="Kavagutti S V."/>
        </authorList>
    </citation>
    <scope>NUCLEOTIDE SEQUENCE</scope>
</reference>
<proteinExistence type="predicted"/>
<gene>
    <name evidence="1" type="ORF">UFOVP845_13</name>
</gene>
<dbReference type="SUPFAM" id="SSF47413">
    <property type="entry name" value="lambda repressor-like DNA-binding domains"/>
    <property type="match status" value="1"/>
</dbReference>
<protein>
    <submittedName>
        <fullName evidence="1">Uncharacterized protein</fullName>
    </submittedName>
</protein>
<accession>A0A6J5P4C7</accession>
<dbReference type="EMBL" id="LR796781">
    <property type="protein sequence ID" value="CAB4166137.1"/>
    <property type="molecule type" value="Genomic_DNA"/>
</dbReference>
<sequence>MHKKGEHDVLTLNEIKRLLADRRLDIVSSATGVHRNTLAAIRDGKNDNPTHRTLQSLSDYFTAMDC</sequence>
<evidence type="ECO:0000313" key="1">
    <source>
        <dbReference type="EMBL" id="CAB4166137.1"/>
    </source>
</evidence>
<name>A0A6J5P4C7_9CAUD</name>